<dbReference type="InterPro" id="IPR001753">
    <property type="entry name" value="Enoyl-CoA_hydra/iso"/>
</dbReference>
<keyword evidence="3" id="KW-0456">Lyase</keyword>
<proteinExistence type="inferred from homology"/>
<evidence type="ECO:0000256" key="4">
    <source>
        <dbReference type="RuleBase" id="RU003707"/>
    </source>
</evidence>
<dbReference type="SUPFAM" id="SSF52096">
    <property type="entry name" value="ClpP/crotonase"/>
    <property type="match status" value="1"/>
</dbReference>
<dbReference type="Gene3D" id="3.90.226.10">
    <property type="entry name" value="2-enoyl-CoA Hydratase, Chain A, domain 1"/>
    <property type="match status" value="1"/>
</dbReference>
<dbReference type="GO" id="GO:0016829">
    <property type="term" value="F:lyase activity"/>
    <property type="evidence" value="ECO:0007669"/>
    <property type="project" value="UniProtKB-KW"/>
</dbReference>
<dbReference type="Pfam" id="PF00378">
    <property type="entry name" value="ECH_1"/>
    <property type="match status" value="1"/>
</dbReference>
<evidence type="ECO:0000313" key="5">
    <source>
        <dbReference type="EMBL" id="HAE46318.1"/>
    </source>
</evidence>
<comment type="caution">
    <text evidence="5">The sequence shown here is derived from an EMBL/GenBank/DDBJ whole genome shotgun (WGS) entry which is preliminary data.</text>
</comment>
<dbReference type="Proteomes" id="UP000257706">
    <property type="component" value="Unassembled WGS sequence"/>
</dbReference>
<evidence type="ECO:0000256" key="2">
    <source>
        <dbReference type="ARBA" id="ARBA00023098"/>
    </source>
</evidence>
<evidence type="ECO:0000313" key="6">
    <source>
        <dbReference type="Proteomes" id="UP000257706"/>
    </source>
</evidence>
<sequence>MRVSSPRSRRVGAEGSAVWVRAGLCVMASFNQPIGRSVKTLIAERWPAARRRGRIPGTTGPGDAAMPVAPPAYASATGAVTITTAGVIATVRFARPDRRVNPLSPALLHDLADAARHLARRPDISVAILTGSDTAFCGGFDLKDDGVAALAEASDEALAELVARAGGEAVEAWTSTPPVTIAAVEGYALGGGLVMALSCDFRVARSGALFGLPEIDRGITPGWGCLPRLVAAIGLQPARRMAILGERLTAEQAAPLGLVDRIADGATPALDLARAMAAELAVKPATPLRMNKRMLNASAIAPLTPASLVDVDQFTGSARGAAFRTERARFAGG</sequence>
<gene>
    <name evidence="5" type="ORF">DCK97_02755</name>
</gene>
<accession>A0A3B9IF42</accession>
<dbReference type="AlphaFoldDB" id="A0A3B9IF42"/>
<dbReference type="PANTHER" id="PTHR11941:SF169">
    <property type="entry name" value="(7AS)-7A-METHYL-1,5-DIOXO-2,3,5,6,7,7A-HEXAHYDRO-1H-INDENE-CARBOXYL-COA HYDROLASE"/>
    <property type="match status" value="1"/>
</dbReference>
<dbReference type="PANTHER" id="PTHR11941">
    <property type="entry name" value="ENOYL-COA HYDRATASE-RELATED"/>
    <property type="match status" value="1"/>
</dbReference>
<reference evidence="5 6" key="1">
    <citation type="journal article" date="2018" name="Nat. Biotechnol.">
        <title>A standardized bacterial taxonomy based on genome phylogeny substantially revises the tree of life.</title>
        <authorList>
            <person name="Parks D.H."/>
            <person name="Chuvochina M."/>
            <person name="Waite D.W."/>
            <person name="Rinke C."/>
            <person name="Skarshewski A."/>
            <person name="Chaumeil P.A."/>
            <person name="Hugenholtz P."/>
        </authorList>
    </citation>
    <scope>NUCLEOTIDE SEQUENCE [LARGE SCALE GENOMIC DNA]</scope>
    <source>
        <strain evidence="5">UBA8739</strain>
    </source>
</reference>
<evidence type="ECO:0000256" key="3">
    <source>
        <dbReference type="ARBA" id="ARBA00023239"/>
    </source>
</evidence>
<dbReference type="InterPro" id="IPR018376">
    <property type="entry name" value="Enoyl-CoA_hyd/isom_CS"/>
</dbReference>
<comment type="similarity">
    <text evidence="1 4">Belongs to the enoyl-CoA hydratase/isomerase family.</text>
</comment>
<evidence type="ECO:0008006" key="7">
    <source>
        <dbReference type="Google" id="ProtNLM"/>
    </source>
</evidence>
<keyword evidence="2" id="KW-0443">Lipid metabolism</keyword>
<name>A0A3B9IF42_9PROT</name>
<dbReference type="PROSITE" id="PS00166">
    <property type="entry name" value="ENOYL_COA_HYDRATASE"/>
    <property type="match status" value="1"/>
</dbReference>
<evidence type="ECO:0000256" key="1">
    <source>
        <dbReference type="ARBA" id="ARBA00005254"/>
    </source>
</evidence>
<dbReference type="EMBL" id="DMAI01000042">
    <property type="protein sequence ID" value="HAE46318.1"/>
    <property type="molecule type" value="Genomic_DNA"/>
</dbReference>
<protein>
    <recommendedName>
        <fullName evidence="7">Enoyl-CoA hydratase/isomerase family protein</fullName>
    </recommendedName>
</protein>
<dbReference type="CDD" id="cd06558">
    <property type="entry name" value="crotonase-like"/>
    <property type="match status" value="1"/>
</dbReference>
<dbReference type="GO" id="GO:0006635">
    <property type="term" value="P:fatty acid beta-oxidation"/>
    <property type="evidence" value="ECO:0007669"/>
    <property type="project" value="TreeGrafter"/>
</dbReference>
<dbReference type="InterPro" id="IPR029045">
    <property type="entry name" value="ClpP/crotonase-like_dom_sf"/>
</dbReference>
<organism evidence="5 6">
    <name type="scientific">Tistrella mobilis</name>
    <dbReference type="NCBI Taxonomy" id="171437"/>
    <lineage>
        <taxon>Bacteria</taxon>
        <taxon>Pseudomonadati</taxon>
        <taxon>Pseudomonadota</taxon>
        <taxon>Alphaproteobacteria</taxon>
        <taxon>Geminicoccales</taxon>
        <taxon>Geminicoccaceae</taxon>
        <taxon>Tistrella</taxon>
    </lineage>
</organism>